<dbReference type="EMBL" id="SGXM01000008">
    <property type="protein sequence ID" value="RZT31859.1"/>
    <property type="molecule type" value="Genomic_DNA"/>
</dbReference>
<gene>
    <name evidence="2" type="ORF">EV147_4359</name>
</gene>
<dbReference type="Proteomes" id="UP000291078">
    <property type="component" value="Unassembled WGS sequence"/>
</dbReference>
<proteinExistence type="predicted"/>
<name>A0A4V2FF31_9BURK</name>
<feature type="region of interest" description="Disordered" evidence="1">
    <location>
        <begin position="1"/>
        <end position="21"/>
    </location>
</feature>
<accession>A0A4V2FF31</accession>
<dbReference type="RefSeq" id="WP_198680320.1">
    <property type="nucleotide sequence ID" value="NZ_SGXM01000008.1"/>
</dbReference>
<dbReference type="AlphaFoldDB" id="A0A4V2FF31"/>
<evidence type="ECO:0000256" key="1">
    <source>
        <dbReference type="SAM" id="MobiDB-lite"/>
    </source>
</evidence>
<keyword evidence="3" id="KW-1185">Reference proteome</keyword>
<feature type="compositionally biased region" description="Polar residues" evidence="1">
    <location>
        <begin position="1"/>
        <end position="12"/>
    </location>
</feature>
<organism evidence="2 3">
    <name type="scientific">Cupriavidus agavae</name>
    <dbReference type="NCBI Taxonomy" id="1001822"/>
    <lineage>
        <taxon>Bacteria</taxon>
        <taxon>Pseudomonadati</taxon>
        <taxon>Pseudomonadota</taxon>
        <taxon>Betaproteobacteria</taxon>
        <taxon>Burkholderiales</taxon>
        <taxon>Burkholderiaceae</taxon>
        <taxon>Cupriavidus</taxon>
    </lineage>
</organism>
<evidence type="ECO:0000313" key="2">
    <source>
        <dbReference type="EMBL" id="RZT31859.1"/>
    </source>
</evidence>
<sequence>MNPQHLSRTDSPADQPEADLDIPFGSLDAAAMAELPYTFRQSGTCTRYYQEFFG</sequence>
<comment type="caution">
    <text evidence="2">The sequence shown here is derived from an EMBL/GenBank/DDBJ whole genome shotgun (WGS) entry which is preliminary data.</text>
</comment>
<reference evidence="2 3" key="1">
    <citation type="journal article" date="2015" name="Stand. Genomic Sci.">
        <title>Genomic Encyclopedia of Bacterial and Archaeal Type Strains, Phase III: the genomes of soil and plant-associated and newly described type strains.</title>
        <authorList>
            <person name="Whitman W.B."/>
            <person name="Woyke T."/>
            <person name="Klenk H.P."/>
            <person name="Zhou Y."/>
            <person name="Lilburn T.G."/>
            <person name="Beck B.J."/>
            <person name="De Vos P."/>
            <person name="Vandamme P."/>
            <person name="Eisen J.A."/>
            <person name="Garrity G."/>
            <person name="Hugenholtz P."/>
            <person name="Kyrpides N.C."/>
        </authorList>
    </citation>
    <scope>NUCLEOTIDE SEQUENCE [LARGE SCALE GENOMIC DNA]</scope>
    <source>
        <strain evidence="2 3">ASC-9842</strain>
    </source>
</reference>
<protein>
    <submittedName>
        <fullName evidence="2">Uncharacterized protein</fullName>
    </submittedName>
</protein>
<evidence type="ECO:0000313" key="3">
    <source>
        <dbReference type="Proteomes" id="UP000291078"/>
    </source>
</evidence>